<evidence type="ECO:0000256" key="2">
    <source>
        <dbReference type="ARBA" id="ARBA00051383"/>
    </source>
</evidence>
<dbReference type="PANTHER" id="PTHR42760:SF135">
    <property type="entry name" value="BLL7886 PROTEIN"/>
    <property type="match status" value="1"/>
</dbReference>
<dbReference type="PROSITE" id="PS00061">
    <property type="entry name" value="ADH_SHORT"/>
    <property type="match status" value="1"/>
</dbReference>
<dbReference type="PANTHER" id="PTHR42760">
    <property type="entry name" value="SHORT-CHAIN DEHYDROGENASES/REDUCTASES FAMILY MEMBER"/>
    <property type="match status" value="1"/>
</dbReference>
<dbReference type="FunFam" id="3.40.50.720:FF:000084">
    <property type="entry name" value="Short-chain dehydrogenase reductase"/>
    <property type="match status" value="1"/>
</dbReference>
<dbReference type="InterPro" id="IPR020904">
    <property type="entry name" value="Sc_DH/Rdtase_CS"/>
</dbReference>
<comment type="catalytic activity">
    <reaction evidence="2">
        <text>2,5-dichlorocyclohexa-2,5-dien-1,4-diol + NAD(+) = 2,5-dichlorohydroquinone + NADH + H(+)</text>
        <dbReference type="Rhea" id="RHEA:15741"/>
        <dbReference type="ChEBI" id="CHEBI:15378"/>
        <dbReference type="ChEBI" id="CHEBI:27545"/>
        <dbReference type="ChEBI" id="CHEBI:28975"/>
        <dbReference type="ChEBI" id="CHEBI:57540"/>
        <dbReference type="ChEBI" id="CHEBI:57945"/>
    </reaction>
</comment>
<dbReference type="Pfam" id="PF13561">
    <property type="entry name" value="adh_short_C2"/>
    <property type="match status" value="1"/>
</dbReference>
<keyword evidence="4" id="KW-0560">Oxidoreductase</keyword>
<dbReference type="GO" id="GO:0004316">
    <property type="term" value="F:3-oxoacyl-[acyl-carrier-protein] reductase (NADPH) activity"/>
    <property type="evidence" value="ECO:0007669"/>
    <property type="project" value="UniProtKB-EC"/>
</dbReference>
<dbReference type="GO" id="GO:0018502">
    <property type="term" value="F:2,5-dichloro-2,5-cyclohexadiene-1,4-diol dehydrogenase activity"/>
    <property type="evidence" value="ECO:0007669"/>
    <property type="project" value="RHEA"/>
</dbReference>
<dbReference type="PRINTS" id="PR00080">
    <property type="entry name" value="SDRFAMILY"/>
</dbReference>
<dbReference type="InterPro" id="IPR002347">
    <property type="entry name" value="SDR_fam"/>
</dbReference>
<dbReference type="NCBIfam" id="NF005559">
    <property type="entry name" value="PRK07231.1"/>
    <property type="match status" value="1"/>
</dbReference>
<keyword evidence="5" id="KW-1185">Reference proteome</keyword>
<comment type="caution">
    <text evidence="4">The sequence shown here is derived from an EMBL/GenBank/DDBJ whole genome shotgun (WGS) entry which is preliminary data.</text>
</comment>
<accession>A0A086P4M2</accession>
<dbReference type="STRING" id="76947.GCA_002080435_03848"/>
<dbReference type="CDD" id="cd05233">
    <property type="entry name" value="SDR_c"/>
    <property type="match status" value="1"/>
</dbReference>
<proteinExistence type="inferred from homology"/>
<evidence type="ECO:0000256" key="1">
    <source>
        <dbReference type="ARBA" id="ARBA00006484"/>
    </source>
</evidence>
<protein>
    <submittedName>
        <fullName evidence="4">3-oxoacyl-(Acyl-carrier-protein) reductase</fullName>
        <ecNumber evidence="4">1.1.1.100</ecNumber>
    </submittedName>
</protein>
<evidence type="ECO:0000313" key="5">
    <source>
        <dbReference type="Proteomes" id="UP000024284"/>
    </source>
</evidence>
<comment type="similarity">
    <text evidence="1">Belongs to the short-chain dehydrogenases/reductases (SDR) family.</text>
</comment>
<evidence type="ECO:0000259" key="3">
    <source>
        <dbReference type="SMART" id="SM00822"/>
    </source>
</evidence>
<dbReference type="GO" id="GO:0030497">
    <property type="term" value="P:fatty acid elongation"/>
    <property type="evidence" value="ECO:0007669"/>
    <property type="project" value="TreeGrafter"/>
</dbReference>
<dbReference type="SMART" id="SM00822">
    <property type="entry name" value="PKS_KR"/>
    <property type="match status" value="1"/>
</dbReference>
<dbReference type="InterPro" id="IPR057326">
    <property type="entry name" value="KR_dom"/>
</dbReference>
<dbReference type="AlphaFoldDB" id="A0A086P4M2"/>
<dbReference type="PATRIC" id="fig|1219045.3.peg.3983"/>
<dbReference type="RefSeq" id="WP_322787668.1">
    <property type="nucleotide sequence ID" value="NZ_BCZD01000016.1"/>
</dbReference>
<name>A0A086P4M2_SPHHM</name>
<reference evidence="4" key="1">
    <citation type="submission" date="2014-08" db="EMBL/GenBank/DDBJ databases">
        <title>Draft genome sequences of Sphingobium herbicidovorans.</title>
        <authorList>
            <person name="Gan H.M."/>
            <person name="Gan H.Y."/>
            <person name="Savka M.A."/>
        </authorList>
    </citation>
    <scope>NUCLEOTIDE SEQUENCE [LARGE SCALE GENOMIC DNA]</scope>
    <source>
        <strain evidence="4">NBRC 16415</strain>
    </source>
</reference>
<evidence type="ECO:0000313" key="4">
    <source>
        <dbReference type="EMBL" id="KFG88340.1"/>
    </source>
</evidence>
<sequence>MTIPTFGIEGRTALITGASSGLGEHFAQMLAAQGVRLILTARRGDLLDALAADLPDARTIALDVQDASAIDRLWAEIGAVDILVNNAGVAGGGPLLDQDAAEWDRIIDTNARGAYLMARGAALAMVAAGRGGSIINIASILGLRQGSQVGPYAISKAAVAQMTKVMALEWARHGIRVNALCPGYISTPLNAAFWDMEAGKAMINRIPQRRLGQPEDLDGALLLLASDLGAYITGAELVVDGGHMVTSL</sequence>
<dbReference type="eggNOG" id="COG1028">
    <property type="taxonomic scope" value="Bacteria"/>
</dbReference>
<dbReference type="EMBL" id="JFZA02000062">
    <property type="protein sequence ID" value="KFG88340.1"/>
    <property type="molecule type" value="Genomic_DNA"/>
</dbReference>
<dbReference type="InterPro" id="IPR036291">
    <property type="entry name" value="NAD(P)-bd_dom_sf"/>
</dbReference>
<feature type="domain" description="Ketoreductase" evidence="3">
    <location>
        <begin position="11"/>
        <end position="143"/>
    </location>
</feature>
<organism evidence="4 5">
    <name type="scientific">Sphingobium herbicidovorans (strain ATCC 700291 / DSM 11019 / CCUG 56400 / KCTC 2939 / LMG 18315 / NBRC 16415 / MH)</name>
    <name type="common">Sphingomonas herbicidovorans</name>
    <dbReference type="NCBI Taxonomy" id="1219045"/>
    <lineage>
        <taxon>Bacteria</taxon>
        <taxon>Pseudomonadati</taxon>
        <taxon>Pseudomonadota</taxon>
        <taxon>Alphaproteobacteria</taxon>
        <taxon>Sphingomonadales</taxon>
        <taxon>Sphingomonadaceae</taxon>
        <taxon>Sphingobium</taxon>
    </lineage>
</organism>
<dbReference type="EC" id="1.1.1.100" evidence="4"/>
<dbReference type="Gene3D" id="3.40.50.720">
    <property type="entry name" value="NAD(P)-binding Rossmann-like Domain"/>
    <property type="match status" value="1"/>
</dbReference>
<dbReference type="Proteomes" id="UP000024284">
    <property type="component" value="Unassembled WGS sequence"/>
</dbReference>
<gene>
    <name evidence="4" type="ORF">BV98_003923</name>
</gene>
<dbReference type="SUPFAM" id="SSF51735">
    <property type="entry name" value="NAD(P)-binding Rossmann-fold domains"/>
    <property type="match status" value="1"/>
</dbReference>
<dbReference type="PRINTS" id="PR00081">
    <property type="entry name" value="GDHRDH"/>
</dbReference>